<dbReference type="EMBL" id="CP014844">
    <property type="protein sequence ID" value="AMR78112.1"/>
    <property type="molecule type" value="Genomic_DNA"/>
</dbReference>
<reference evidence="2 3" key="1">
    <citation type="submission" date="2016-03" db="EMBL/GenBank/DDBJ databases">
        <title>Complete genome sequence of a novel chlorpyrifos degrading bacterium, Cupriavidus nantongensis sp. X1.</title>
        <authorList>
            <person name="Fang L."/>
        </authorList>
    </citation>
    <scope>NUCLEOTIDE SEQUENCE [LARGE SCALE GENOMIC DNA]</scope>
    <source>
        <strain evidence="2 3">X1</strain>
    </source>
</reference>
<feature type="transmembrane region" description="Helical" evidence="1">
    <location>
        <begin position="70"/>
        <end position="87"/>
    </location>
</feature>
<keyword evidence="1" id="KW-0472">Membrane</keyword>
<keyword evidence="3" id="KW-1185">Reference proteome</keyword>
<keyword evidence="1" id="KW-1133">Transmembrane helix</keyword>
<keyword evidence="1" id="KW-0812">Transmembrane</keyword>
<gene>
    <name evidence="2" type="ORF">A2G96_10325</name>
</gene>
<protein>
    <recommendedName>
        <fullName evidence="4">Transmembrane lipoprotein</fullName>
    </recommendedName>
</protein>
<dbReference type="AlphaFoldDB" id="A0A142JJ50"/>
<evidence type="ECO:0008006" key="4">
    <source>
        <dbReference type="Google" id="ProtNLM"/>
    </source>
</evidence>
<dbReference type="STRING" id="1796606.A2G96_10325"/>
<dbReference type="Proteomes" id="UP000075238">
    <property type="component" value="Chromosome 1"/>
</dbReference>
<feature type="transmembrane region" description="Helical" evidence="1">
    <location>
        <begin position="40"/>
        <end position="63"/>
    </location>
</feature>
<evidence type="ECO:0000313" key="2">
    <source>
        <dbReference type="EMBL" id="AMR78112.1"/>
    </source>
</evidence>
<accession>A0A142JJ50</accession>
<evidence type="ECO:0000256" key="1">
    <source>
        <dbReference type="SAM" id="Phobius"/>
    </source>
</evidence>
<dbReference type="RefSeq" id="WP_062798996.1">
    <property type="nucleotide sequence ID" value="NZ_CP014844.1"/>
</dbReference>
<proteinExistence type="predicted"/>
<feature type="transmembrane region" description="Helical" evidence="1">
    <location>
        <begin position="12"/>
        <end position="34"/>
    </location>
</feature>
<name>A0A142JJ50_9BURK</name>
<evidence type="ECO:0000313" key="3">
    <source>
        <dbReference type="Proteomes" id="UP000075238"/>
    </source>
</evidence>
<dbReference type="KEGG" id="cnan:A2G96_10325"/>
<organism evidence="2 3">
    <name type="scientific">Cupriavidus nantongensis</name>
    <dbReference type="NCBI Taxonomy" id="1796606"/>
    <lineage>
        <taxon>Bacteria</taxon>
        <taxon>Pseudomonadati</taxon>
        <taxon>Pseudomonadota</taxon>
        <taxon>Betaproteobacteria</taxon>
        <taxon>Burkholderiales</taxon>
        <taxon>Burkholderiaceae</taxon>
        <taxon>Cupriavidus</taxon>
    </lineage>
</organism>
<sequence length="103" mass="10361">MSADASGIGTRWLAGTLLGLPLALVLCTLAILALPGGWQTGIVAAVTACLPVWVAIISASLLFRSSRSAWLWLGGANLLGFGALWALRLAGLAPAALAAVPSP</sequence>